<sequence>MTSSRYKIKQTPSKITLSAKIIRNRLKLLLTCRDLVILLLILANIPNLNFESAFNIILLIFLGLLFCQGIYDLLWQLFGQEHIHVQNGILSHQFTLFGLGKCRKFSLVEISQWQPHENYANTENTKITLHNYLSQRRNKSIISSPLRKPNSKQGAWSFVYHGETIHIGEFFYSKDCQAINSKLNSLMPKKAKTETLFKPENDL</sequence>
<evidence type="ECO:0000313" key="3">
    <source>
        <dbReference type="Proteomes" id="UP000003612"/>
    </source>
</evidence>
<proteinExistence type="predicted"/>
<accession>A0ABN0CD04</accession>
<feature type="transmembrane region" description="Helical" evidence="1">
    <location>
        <begin position="52"/>
        <end position="74"/>
    </location>
</feature>
<organism evidence="2 3">
    <name type="scientific">Neisseria mucosa C102</name>
    <dbReference type="NCBI Taxonomy" id="435832"/>
    <lineage>
        <taxon>Bacteria</taxon>
        <taxon>Pseudomonadati</taxon>
        <taxon>Pseudomonadota</taxon>
        <taxon>Betaproteobacteria</taxon>
        <taxon>Neisseriales</taxon>
        <taxon>Neisseriaceae</taxon>
        <taxon>Neisseria</taxon>
    </lineage>
</organism>
<evidence type="ECO:0000256" key="1">
    <source>
        <dbReference type="SAM" id="Phobius"/>
    </source>
</evidence>
<keyword evidence="1" id="KW-1133">Transmembrane helix</keyword>
<feature type="transmembrane region" description="Helical" evidence="1">
    <location>
        <begin position="28"/>
        <end position="46"/>
    </location>
</feature>
<gene>
    <name evidence="2" type="ORF">HMPREF0604_00682</name>
</gene>
<evidence type="ECO:0000313" key="2">
    <source>
        <dbReference type="EMBL" id="EFV81226.1"/>
    </source>
</evidence>
<dbReference type="EMBL" id="ACRG01000004">
    <property type="protein sequence ID" value="EFV81226.1"/>
    <property type="molecule type" value="Genomic_DNA"/>
</dbReference>
<keyword evidence="1" id="KW-0812">Transmembrane</keyword>
<protein>
    <submittedName>
        <fullName evidence="2">Uncharacterized protein</fullName>
    </submittedName>
</protein>
<reference evidence="2 3" key="1">
    <citation type="submission" date="2010-12" db="EMBL/GenBank/DDBJ databases">
        <title>The Genome Sequence of Neisseria mucosa strain C102.</title>
        <authorList>
            <consortium name="The Broad Institute Genome Sequencing Platform"/>
            <person name="Earl A."/>
            <person name="Ward D."/>
            <person name="Feldgarden M."/>
            <person name="Gevers D."/>
            <person name="Sibley C.D."/>
            <person name="Field T.R."/>
            <person name="Grinwis M."/>
            <person name="Eshaghurshan C.S."/>
            <person name="Surette M."/>
            <person name="Young S.K."/>
            <person name="Zeng Q."/>
            <person name="Gargeya S."/>
            <person name="Fitzgerald M."/>
            <person name="Haas B."/>
            <person name="Abouelleil A."/>
            <person name="Alvarado L."/>
            <person name="Arachchi H.M."/>
            <person name="Berlin A."/>
            <person name="Brown A."/>
            <person name="Chapman S.B."/>
            <person name="Chen Z."/>
            <person name="Dunbar C."/>
            <person name="Freedman E."/>
            <person name="Gearin G."/>
            <person name="Gellesch M."/>
            <person name="Goldberg J."/>
            <person name="Griggs A."/>
            <person name="Gujja S."/>
            <person name="Heilman E."/>
            <person name="Heiman D."/>
            <person name="Howarth C."/>
            <person name="Larson L."/>
            <person name="Lui A."/>
            <person name="MacDonald P.J.P."/>
            <person name="Mehta T."/>
            <person name="Montmayeur A."/>
            <person name="Murphy C."/>
            <person name="Neiman D."/>
            <person name="Pearson M."/>
            <person name="Priest M."/>
            <person name="Roberts A."/>
            <person name="Saif S."/>
            <person name="Shea T."/>
            <person name="Shenoy N."/>
            <person name="Sisk P."/>
            <person name="Stolte C."/>
            <person name="Sykes S."/>
            <person name="White J."/>
            <person name="Yandava C."/>
            <person name="Nusbaum C."/>
            <person name="Birren B."/>
        </authorList>
    </citation>
    <scope>NUCLEOTIDE SEQUENCE [LARGE SCALE GENOMIC DNA]</scope>
    <source>
        <strain evidence="2 3">C102</strain>
    </source>
</reference>
<dbReference type="Proteomes" id="UP000003612">
    <property type="component" value="Unassembled WGS sequence"/>
</dbReference>
<comment type="caution">
    <text evidence="2">The sequence shown here is derived from an EMBL/GenBank/DDBJ whole genome shotgun (WGS) entry which is preliminary data.</text>
</comment>
<keyword evidence="3" id="KW-1185">Reference proteome</keyword>
<dbReference type="RefSeq" id="WP_003746820.1">
    <property type="nucleotide sequence ID" value="NZ_GL635793.1"/>
</dbReference>
<keyword evidence="1" id="KW-0472">Membrane</keyword>
<name>A0ABN0CD04_NEIMU</name>